<gene>
    <name evidence="1" type="ORF">BG61_41020</name>
</gene>
<comment type="caution">
    <text evidence="1">The sequence shown here is derived from an EMBL/GenBank/DDBJ whole genome shotgun (WGS) entry which is preliminary data.</text>
</comment>
<dbReference type="Gene3D" id="3.30.450.150">
    <property type="entry name" value="Haem-degrading domain"/>
    <property type="match status" value="1"/>
</dbReference>
<dbReference type="EMBL" id="JFHC01000091">
    <property type="protein sequence ID" value="KDR38407.1"/>
    <property type="molecule type" value="Genomic_DNA"/>
</dbReference>
<keyword evidence="2" id="KW-1185">Reference proteome</keyword>
<dbReference type="Proteomes" id="UP000027466">
    <property type="component" value="Unassembled WGS sequence"/>
</dbReference>
<dbReference type="STRING" id="60547.GCA_000751215_01042"/>
<dbReference type="Pfam" id="PF03928">
    <property type="entry name" value="HbpS-like"/>
    <property type="match status" value="1"/>
</dbReference>
<dbReference type="SUPFAM" id="SSF143744">
    <property type="entry name" value="GlcG-like"/>
    <property type="match status" value="1"/>
</dbReference>
<accession>A0A069PCZ9</accession>
<evidence type="ECO:0008006" key="3">
    <source>
        <dbReference type="Google" id="ProtNLM"/>
    </source>
</evidence>
<protein>
    <recommendedName>
        <fullName evidence="3">Heme-binding protein</fullName>
    </recommendedName>
</protein>
<dbReference type="InterPro" id="IPR005624">
    <property type="entry name" value="PduO/GlcC-like"/>
</dbReference>
<dbReference type="PANTHER" id="PTHR34309:SF10">
    <property type="entry name" value="SLR1406 PROTEIN"/>
    <property type="match status" value="1"/>
</dbReference>
<evidence type="ECO:0000313" key="1">
    <source>
        <dbReference type="EMBL" id="KDR38407.1"/>
    </source>
</evidence>
<organism evidence="1 2">
    <name type="scientific">Caballeronia glathei</name>
    <dbReference type="NCBI Taxonomy" id="60547"/>
    <lineage>
        <taxon>Bacteria</taxon>
        <taxon>Pseudomonadati</taxon>
        <taxon>Pseudomonadota</taxon>
        <taxon>Betaproteobacteria</taxon>
        <taxon>Burkholderiales</taxon>
        <taxon>Burkholderiaceae</taxon>
        <taxon>Caballeronia</taxon>
    </lineage>
</organism>
<dbReference type="InterPro" id="IPR052517">
    <property type="entry name" value="GlcG_carb_metab_protein"/>
</dbReference>
<dbReference type="PANTHER" id="PTHR34309">
    <property type="entry name" value="SLR1406 PROTEIN"/>
    <property type="match status" value="1"/>
</dbReference>
<dbReference type="InterPro" id="IPR038084">
    <property type="entry name" value="PduO/GlcC-like_sf"/>
</dbReference>
<name>A0A069PCZ9_9BURK</name>
<reference evidence="1 2" key="1">
    <citation type="submission" date="2014-03" db="EMBL/GenBank/DDBJ databases">
        <title>Draft Genome Sequences of Four Burkholderia Strains.</title>
        <authorList>
            <person name="Liu X.Y."/>
            <person name="Li C.X."/>
            <person name="Xu J.H."/>
        </authorList>
    </citation>
    <scope>NUCLEOTIDE SEQUENCE [LARGE SCALE GENOMIC DNA]</scope>
    <source>
        <strain evidence="1 2">DSM 50014</strain>
    </source>
</reference>
<sequence length="142" mass="15006">MAFAELDLERAQNLLEHLVAEAKERFGKPVCAAVCDAHGFLIALARADGSPVRSIALSQQKAYTCTRMGGTTAAFLERLRREDIAIGYFCDPLLTALPGGALLEDGTGRVIGAVGISGLAPAEDQLLADSGSEVVRRLLEHG</sequence>
<proteinExistence type="predicted"/>
<dbReference type="RefSeq" id="WP_035926813.1">
    <property type="nucleotide sequence ID" value="NZ_CADFFX010000050.1"/>
</dbReference>
<dbReference type="AlphaFoldDB" id="A0A069PCZ9"/>
<evidence type="ECO:0000313" key="2">
    <source>
        <dbReference type="Proteomes" id="UP000027466"/>
    </source>
</evidence>